<evidence type="ECO:0000313" key="2">
    <source>
        <dbReference type="Proteomes" id="UP000199438"/>
    </source>
</evidence>
<dbReference type="EMBL" id="FOKV01000001">
    <property type="protein sequence ID" value="SFB74792.1"/>
    <property type="molecule type" value="Genomic_DNA"/>
</dbReference>
<dbReference type="STRING" id="1334022.SAMN04487907_101406"/>
<proteinExistence type="predicted"/>
<sequence>MITVNVNNQIHSFKEPVKLHELLEQLKIKPSGIAIAINNEIISKPKWEHTLLEEGNNVLVIRATQGG</sequence>
<dbReference type="InterPro" id="IPR016155">
    <property type="entry name" value="Mopterin_synth/thiamin_S_b"/>
</dbReference>
<keyword evidence="2" id="KW-1185">Reference proteome</keyword>
<dbReference type="PANTHER" id="PTHR34472:SF1">
    <property type="entry name" value="SULFUR CARRIER PROTEIN THIS"/>
    <property type="match status" value="1"/>
</dbReference>
<organism evidence="1 2">
    <name type="scientific">Zunongwangia mangrovi</name>
    <dbReference type="NCBI Taxonomy" id="1334022"/>
    <lineage>
        <taxon>Bacteria</taxon>
        <taxon>Pseudomonadati</taxon>
        <taxon>Bacteroidota</taxon>
        <taxon>Flavobacteriia</taxon>
        <taxon>Flavobacteriales</taxon>
        <taxon>Flavobacteriaceae</taxon>
        <taxon>Zunongwangia</taxon>
    </lineage>
</organism>
<dbReference type="Pfam" id="PF02597">
    <property type="entry name" value="ThiS"/>
    <property type="match status" value="1"/>
</dbReference>
<dbReference type="Gene3D" id="3.10.20.30">
    <property type="match status" value="1"/>
</dbReference>
<reference evidence="2" key="1">
    <citation type="submission" date="2016-10" db="EMBL/GenBank/DDBJ databases">
        <authorList>
            <person name="Varghese N."/>
            <person name="Submissions S."/>
        </authorList>
    </citation>
    <scope>NUCLEOTIDE SEQUENCE [LARGE SCALE GENOMIC DNA]</scope>
    <source>
        <strain evidence="2">DSM 24499</strain>
    </source>
</reference>
<dbReference type="PANTHER" id="PTHR34472">
    <property type="entry name" value="SULFUR CARRIER PROTEIN THIS"/>
    <property type="match status" value="1"/>
</dbReference>
<dbReference type="AlphaFoldDB" id="A0A1I1DK93"/>
<dbReference type="NCBIfam" id="TIGR01683">
    <property type="entry name" value="thiS"/>
    <property type="match status" value="1"/>
</dbReference>
<dbReference type="OrthoDB" id="1525151at2"/>
<dbReference type="InterPro" id="IPR012675">
    <property type="entry name" value="Beta-grasp_dom_sf"/>
</dbReference>
<protein>
    <submittedName>
        <fullName evidence="1">Sulfur carrier protein ThiS</fullName>
    </submittedName>
</protein>
<dbReference type="RefSeq" id="WP_092539720.1">
    <property type="nucleotide sequence ID" value="NZ_FOKV01000001.1"/>
</dbReference>
<dbReference type="Proteomes" id="UP000199438">
    <property type="component" value="Unassembled WGS sequence"/>
</dbReference>
<accession>A0A1I1DK93</accession>
<dbReference type="SUPFAM" id="SSF54285">
    <property type="entry name" value="MoaD/ThiS"/>
    <property type="match status" value="1"/>
</dbReference>
<dbReference type="InterPro" id="IPR010035">
    <property type="entry name" value="Thi_S"/>
</dbReference>
<evidence type="ECO:0000313" key="1">
    <source>
        <dbReference type="EMBL" id="SFB74792.1"/>
    </source>
</evidence>
<gene>
    <name evidence="1" type="ORF">SAMN04487907_101406</name>
</gene>
<dbReference type="InterPro" id="IPR003749">
    <property type="entry name" value="ThiS/MoaD-like"/>
</dbReference>
<name>A0A1I1DK93_9FLAO</name>